<accession>A0A2N1IUV7</accession>
<dbReference type="AlphaFoldDB" id="A0A2N1IUV7"/>
<comment type="caution">
    <text evidence="1">The sequence shown here is derived from an EMBL/GenBank/DDBJ whole genome shotgun (WGS) entry which is preliminary data.</text>
</comment>
<name>A0A2N1IUV7_9PSED</name>
<dbReference type="Pfam" id="PF19923">
    <property type="entry name" value="DUF6386"/>
    <property type="match status" value="1"/>
</dbReference>
<dbReference type="InterPro" id="IPR045665">
    <property type="entry name" value="DUF6386"/>
</dbReference>
<organism evidence="1 2">
    <name type="scientific">Pseudomonas monteilii</name>
    <dbReference type="NCBI Taxonomy" id="76759"/>
    <lineage>
        <taxon>Bacteria</taxon>
        <taxon>Pseudomonadati</taxon>
        <taxon>Pseudomonadota</taxon>
        <taxon>Gammaproteobacteria</taxon>
        <taxon>Pseudomonadales</taxon>
        <taxon>Pseudomonadaceae</taxon>
        <taxon>Pseudomonas</taxon>
    </lineage>
</organism>
<gene>
    <name evidence="1" type="ORF">CXB65_09835</name>
</gene>
<dbReference type="RefSeq" id="WP_101196244.1">
    <property type="nucleotide sequence ID" value="NZ_PJCG01000011.1"/>
</dbReference>
<proteinExistence type="predicted"/>
<evidence type="ECO:0000313" key="1">
    <source>
        <dbReference type="EMBL" id="PKI24528.1"/>
    </source>
</evidence>
<reference evidence="1 2" key="1">
    <citation type="submission" date="2017-12" db="EMBL/GenBank/DDBJ databases">
        <title>Isolation and characterization of an aerobic denitrifying Pseudomonas monteilii CY06 from aquaculture ponds.</title>
        <authorList>
            <person name="Ma Q."/>
            <person name="Cai Y."/>
            <person name="He Z."/>
        </authorList>
    </citation>
    <scope>NUCLEOTIDE SEQUENCE [LARGE SCALE GENOMIC DNA]</scope>
    <source>
        <strain evidence="1 2">CY06</strain>
    </source>
</reference>
<sequence length="149" mass="16054">MSIEFSVVADTATLAIFDLKAIRHRVSDSFDWWSIQSDEISEMNEGNIAFLNLGEDGRYKVKVEDSLLDPSGGIYLKVPSGRVFVGAGEDTSGGGLEPDGSSTIQGEFLSLEAGSYYMSYKVESGVICLAFSSSSKFSNDLADSIRLAI</sequence>
<dbReference type="Proteomes" id="UP000233399">
    <property type="component" value="Unassembled WGS sequence"/>
</dbReference>
<evidence type="ECO:0000313" key="2">
    <source>
        <dbReference type="Proteomes" id="UP000233399"/>
    </source>
</evidence>
<dbReference type="EMBL" id="PJCG01000011">
    <property type="protein sequence ID" value="PKI24528.1"/>
    <property type="molecule type" value="Genomic_DNA"/>
</dbReference>
<protein>
    <submittedName>
        <fullName evidence="1">Uncharacterized protein</fullName>
    </submittedName>
</protein>